<dbReference type="Gene3D" id="2.30.30.140">
    <property type="match status" value="1"/>
</dbReference>
<name>A0ABD2B5I0_VESMC</name>
<dbReference type="GO" id="GO:0005737">
    <property type="term" value="C:cytoplasm"/>
    <property type="evidence" value="ECO:0007669"/>
    <property type="project" value="UniProtKB-SubCell"/>
</dbReference>
<dbReference type="PANTHER" id="PTHR22948">
    <property type="entry name" value="TUDOR DOMAIN CONTAINING PROTEIN"/>
    <property type="match status" value="1"/>
</dbReference>
<dbReference type="EMBL" id="JAYRBN010000100">
    <property type="protein sequence ID" value="KAL2727993.1"/>
    <property type="molecule type" value="Genomic_DNA"/>
</dbReference>
<dbReference type="PROSITE" id="PS51644">
    <property type="entry name" value="HTH_OST"/>
    <property type="match status" value="2"/>
</dbReference>
<dbReference type="InterPro" id="IPR035437">
    <property type="entry name" value="SNase_OB-fold_sf"/>
</dbReference>
<keyword evidence="4" id="KW-0221">Differentiation</keyword>
<dbReference type="InterPro" id="IPR041966">
    <property type="entry name" value="LOTUS-like"/>
</dbReference>
<evidence type="ECO:0000313" key="7">
    <source>
        <dbReference type="Proteomes" id="UP001607303"/>
    </source>
</evidence>
<proteinExistence type="predicted"/>
<dbReference type="SUPFAM" id="SSF63748">
    <property type="entry name" value="Tudor/PWWP/MBT"/>
    <property type="match status" value="1"/>
</dbReference>
<evidence type="ECO:0000259" key="5">
    <source>
        <dbReference type="PROSITE" id="PS51644"/>
    </source>
</evidence>
<keyword evidence="7" id="KW-1185">Reference proteome</keyword>
<feature type="domain" description="HTH OST-type" evidence="5">
    <location>
        <begin position="328"/>
        <end position="402"/>
    </location>
</feature>
<organism evidence="6 7">
    <name type="scientific">Vespula maculifrons</name>
    <name type="common">Eastern yellow jacket</name>
    <name type="synonym">Wasp</name>
    <dbReference type="NCBI Taxonomy" id="7453"/>
    <lineage>
        <taxon>Eukaryota</taxon>
        <taxon>Metazoa</taxon>
        <taxon>Ecdysozoa</taxon>
        <taxon>Arthropoda</taxon>
        <taxon>Hexapoda</taxon>
        <taxon>Insecta</taxon>
        <taxon>Pterygota</taxon>
        <taxon>Neoptera</taxon>
        <taxon>Endopterygota</taxon>
        <taxon>Hymenoptera</taxon>
        <taxon>Apocrita</taxon>
        <taxon>Aculeata</taxon>
        <taxon>Vespoidea</taxon>
        <taxon>Vespidae</taxon>
        <taxon>Vespinae</taxon>
        <taxon>Vespula</taxon>
    </lineage>
</organism>
<dbReference type="PANTHER" id="PTHR22948:SF76">
    <property type="entry name" value="FI20010P1-RELATED"/>
    <property type="match status" value="1"/>
</dbReference>
<comment type="caution">
    <text evidence="6">The sequence shown here is derived from an EMBL/GenBank/DDBJ whole genome shotgun (WGS) entry which is preliminary data.</text>
</comment>
<evidence type="ECO:0000256" key="1">
    <source>
        <dbReference type="ARBA" id="ARBA00004496"/>
    </source>
</evidence>
<keyword evidence="3" id="KW-0677">Repeat</keyword>
<comment type="subcellular location">
    <subcellularLocation>
        <location evidence="1">Cytoplasm</location>
    </subcellularLocation>
</comment>
<dbReference type="GO" id="GO:0030154">
    <property type="term" value="P:cell differentiation"/>
    <property type="evidence" value="ECO:0007669"/>
    <property type="project" value="UniProtKB-ARBA"/>
</dbReference>
<dbReference type="GO" id="GO:0007283">
    <property type="term" value="P:spermatogenesis"/>
    <property type="evidence" value="ECO:0007669"/>
    <property type="project" value="UniProtKB-KW"/>
</dbReference>
<keyword evidence="4" id="KW-0744">Spermatogenesis</keyword>
<gene>
    <name evidence="6" type="ORF">V1477_017269</name>
</gene>
<dbReference type="Pfam" id="PF00567">
    <property type="entry name" value="TUDOR"/>
    <property type="match status" value="1"/>
</dbReference>
<reference evidence="6 7" key="1">
    <citation type="journal article" date="2024" name="Ann. Entomol. Soc. Am.">
        <title>Genomic analyses of the southern and eastern yellowjacket wasps (Hymenoptera: Vespidae) reveal evolutionary signatures of social life.</title>
        <authorList>
            <person name="Catto M.A."/>
            <person name="Caine P.B."/>
            <person name="Orr S.E."/>
            <person name="Hunt B.G."/>
            <person name="Goodisman M.A.D."/>
        </authorList>
    </citation>
    <scope>NUCLEOTIDE SEQUENCE [LARGE SCALE GENOMIC DNA]</scope>
    <source>
        <strain evidence="6">232</strain>
        <tissue evidence="6">Head and thorax</tissue>
    </source>
</reference>
<dbReference type="InterPro" id="IPR025605">
    <property type="entry name" value="OST-HTH/LOTUS_dom"/>
</dbReference>
<protein>
    <recommendedName>
        <fullName evidence="5">HTH OST-type domain-containing protein</fullName>
    </recommendedName>
</protein>
<evidence type="ECO:0000256" key="3">
    <source>
        <dbReference type="ARBA" id="ARBA00022737"/>
    </source>
</evidence>
<dbReference type="InterPro" id="IPR050621">
    <property type="entry name" value="Tudor_domain_containing"/>
</dbReference>
<accession>A0ABD2B5I0</accession>
<sequence length="1510" mass="175076">MQDASGRYEDVQKIILSLLVSRKDAIPLGVLAKDYQDQEGEPIPWKEFGYITLLDYLKSMPKFISFERLNGTYYVRGVASDKSKHVSSLVARQKISLKKRNYIRRTYRPSYYYPKTSTPRIHIPANILSDIINMVKKNPNGIKKEYVLKEVNDKLPCINISITDLEEQIKNLSHELFIDGNRIYPLKKYTKPISNKCLSSNILSRGEKVNLPSKDSVELPKYFVSGETDSNKESDIDDEDRFTFASKLQNNSENKNKISNKKQPISMFIQESVSKFNNQVDQLNDKSRFDNKGIKHNSSEKNVTLHTPIEKLQDDVTYLGSEDVKILISDRTRFRLEKLIQKYPNGIWCAELPEKYIEEYNVPLNYIELGFNSVREFASYLPEIFQCKQLHPSADFILYDAKIKLPDTKKNNKTKLLNVAELYTQSYLEEDEVEALPVVVSSDTSNKLMPEGVMIIGECVGQINVTDLENITQPYIEVFVEEVFTPSLFWIQLRKKKKLFNKLMDDLHIFYKEKYMDYKIPPVVLEKGLNCACKYNDIWHRGIIKTVKPDLQVTVMFYDYGTLKTYSPDAIYYLHRLFSYLPAQAIPCGLYNTKPCSGEQWSKGVTYEFAERTSQRPLIATIVSTDPENNSMLVTLTDTMEEEDVHINDWMVHQNLAVHGQMGDVVDMSNLMLFVEENLLYATDKCYGQDYFTPKVENDKNCTECLMNIPLISPESTLREKTIEVLSDSSLSTESLNLLMNADNNPFKNVHNGECNDEIIQSNIKKRSTNPFLEDADKHKNLTNVLSPQMFMQIWKTNQRFQMQIITMFNILLAKIDSTSVEVNIHSSENEMKQNYEERLLYASEFLKNIILKEDISSLLISKPTNCFNNVTIDTNSNKSNGICVPLFANNTNYIATGHSEINDNNINNVQLGLLEQIKEINDITSNSKAQVPCIQSFFMEQNISAIRDSSTERSAMTELKTNTSPFPCQNDFKNNKKDQFNVLGSVLTNEIIYNESNETNPFKVLLKLKDYKDSNVTQVRNENLDVEKYYSLDCTNFDKNHIEIKNTYDHRSMIQYNDYTPFTSKCVYDTFYPEFISTNNNNNPFPSFKNGEDMTFQSGDRFVDNPKTIRRNFHFKQEFETSNGNSGISLFSENDYFQTSNNYSTSLRNNKIEQLISPQFSLPINKLSIADEEFPWFDKLNIISNSLMCTNLLDEKDIKEPKINSQRLANISTGTWIRDAENTVSSQVNIQNENYTNQSLIDSLTIINTDQQFQTTVDNTNHYQEPIKNFDSEFTRFPYREYIYDDTRNFNCTTENNLGFQSYNGKSQTNTYSNDISCKEKQVENEHNIMHTNVVSAITDEKINMPCYEYLISTTKGLAKIFFRIAEITNKKLCIFHFENEGWLLTNDFVAAFTTYTTVSEYCKQLQICHLNINFKEINRLESPTAFFQLDKMPLNVSRDKANRINNIHLMPLKSIIRVLIKLKIVTIEEVNRINITRGFRENLILQKVWILIRFYGQLKRFVQKRIDK</sequence>
<feature type="domain" description="HTH OST-type" evidence="5">
    <location>
        <begin position="7"/>
        <end position="79"/>
    </location>
</feature>
<dbReference type="Gene3D" id="3.30.420.610">
    <property type="entry name" value="LOTUS domain-like"/>
    <property type="match status" value="2"/>
</dbReference>
<dbReference type="Proteomes" id="UP001607303">
    <property type="component" value="Unassembled WGS sequence"/>
</dbReference>
<evidence type="ECO:0000313" key="6">
    <source>
        <dbReference type="EMBL" id="KAL2727993.1"/>
    </source>
</evidence>
<evidence type="ECO:0000256" key="4">
    <source>
        <dbReference type="ARBA" id="ARBA00022871"/>
    </source>
</evidence>
<dbReference type="CDD" id="cd09972">
    <property type="entry name" value="LOTUS_TDRD_OSKAR"/>
    <property type="match status" value="1"/>
</dbReference>
<dbReference type="InterPro" id="IPR002999">
    <property type="entry name" value="Tudor"/>
</dbReference>
<keyword evidence="2" id="KW-0963">Cytoplasm</keyword>
<dbReference type="Gene3D" id="2.40.50.90">
    <property type="match status" value="1"/>
</dbReference>
<dbReference type="Pfam" id="PF12872">
    <property type="entry name" value="OST-HTH"/>
    <property type="match status" value="2"/>
</dbReference>
<evidence type="ECO:0000256" key="2">
    <source>
        <dbReference type="ARBA" id="ARBA00022490"/>
    </source>
</evidence>
<dbReference type="CDD" id="cd08824">
    <property type="entry name" value="LOTUS"/>
    <property type="match status" value="1"/>
</dbReference>